<evidence type="ECO:0000313" key="2">
    <source>
        <dbReference type="Proteomes" id="UP000258667"/>
    </source>
</evidence>
<dbReference type="NCBIfam" id="TIGR03777">
    <property type="entry name" value="RPE4"/>
    <property type="match status" value="1"/>
</dbReference>
<name>A0ABM6YHZ5_RICJA</name>
<gene>
    <name evidence="1" type="ORF">D0Z68_07250</name>
</gene>
<dbReference type="EMBL" id="CP032049">
    <property type="protein sequence ID" value="AXU07013.1"/>
    <property type="molecule type" value="Genomic_DNA"/>
</dbReference>
<sequence length="59" mass="6441">MLLMSFLAKSRNPVIFNVILANLIAGSSLFKCFLDPVVKTRDDTECVFGSTQQCPAGMT</sequence>
<dbReference type="Proteomes" id="UP000258667">
    <property type="component" value="Chromosome"/>
</dbReference>
<keyword evidence="2" id="KW-1185">Reference proteome</keyword>
<dbReference type="InterPro" id="IPR022439">
    <property type="entry name" value="RPE4"/>
</dbReference>
<evidence type="ECO:0000313" key="1">
    <source>
        <dbReference type="EMBL" id="AXU07013.1"/>
    </source>
</evidence>
<reference evidence="1 2" key="1">
    <citation type="submission" date="2018-08" db="EMBL/GenBank/DDBJ databases">
        <title>Complete genomic DNA sequence of Rickettsia japonica in China.</title>
        <authorList>
            <person name="Lu Q."/>
            <person name="Li C."/>
        </authorList>
    </citation>
    <scope>NUCLEOTIDE SEQUENCE [LARGE SCALE GENOMIC DNA]</scope>
    <source>
        <strain evidence="1 2">LA4/2015</strain>
    </source>
</reference>
<proteinExistence type="predicted"/>
<organism evidence="1 2">
    <name type="scientific">Rickettsia japonica</name>
    <dbReference type="NCBI Taxonomy" id="35790"/>
    <lineage>
        <taxon>Bacteria</taxon>
        <taxon>Pseudomonadati</taxon>
        <taxon>Pseudomonadota</taxon>
        <taxon>Alphaproteobacteria</taxon>
        <taxon>Rickettsiales</taxon>
        <taxon>Rickettsiaceae</taxon>
        <taxon>Rickettsieae</taxon>
        <taxon>Rickettsia</taxon>
        <taxon>spotted fever group</taxon>
    </lineage>
</organism>
<accession>A0ABM6YHZ5</accession>
<protein>
    <submittedName>
        <fullName evidence="1">Palindromic element RPE4 domain-containing protein</fullName>
    </submittedName>
</protein>